<dbReference type="EMBL" id="LAZR01022042">
    <property type="protein sequence ID" value="KKL83224.1"/>
    <property type="molecule type" value="Genomic_DNA"/>
</dbReference>
<sequence length="131" mass="13850">MAKYGSDDLIITVGGTDLSNYVDEIDGVDIEALIQESHAFGDAWVEQLFSGVKWGNPITIAGFYDDTGATGPDAKLGGAAIGTIVAIVITWGGSKTTTFNATITNYRRLPVRNESTRFSATLSPTAVMTEA</sequence>
<evidence type="ECO:0000313" key="1">
    <source>
        <dbReference type="EMBL" id="KKL83224.1"/>
    </source>
</evidence>
<organism evidence="1">
    <name type="scientific">marine sediment metagenome</name>
    <dbReference type="NCBI Taxonomy" id="412755"/>
    <lineage>
        <taxon>unclassified sequences</taxon>
        <taxon>metagenomes</taxon>
        <taxon>ecological metagenomes</taxon>
    </lineage>
</organism>
<reference evidence="1" key="1">
    <citation type="journal article" date="2015" name="Nature">
        <title>Complex archaea that bridge the gap between prokaryotes and eukaryotes.</title>
        <authorList>
            <person name="Spang A."/>
            <person name="Saw J.H."/>
            <person name="Jorgensen S.L."/>
            <person name="Zaremba-Niedzwiedzka K."/>
            <person name="Martijn J."/>
            <person name="Lind A.E."/>
            <person name="van Eijk R."/>
            <person name="Schleper C."/>
            <person name="Guy L."/>
            <person name="Ettema T.J."/>
        </authorList>
    </citation>
    <scope>NUCLEOTIDE SEQUENCE</scope>
</reference>
<gene>
    <name evidence="1" type="ORF">LCGC14_1976870</name>
</gene>
<proteinExistence type="predicted"/>
<comment type="caution">
    <text evidence="1">The sequence shown here is derived from an EMBL/GenBank/DDBJ whole genome shotgun (WGS) entry which is preliminary data.</text>
</comment>
<dbReference type="AlphaFoldDB" id="A0A0F9FA24"/>
<name>A0A0F9FA24_9ZZZZ</name>
<protein>
    <submittedName>
        <fullName evidence="1">Uncharacterized protein</fullName>
    </submittedName>
</protein>
<accession>A0A0F9FA24</accession>